<name>A0ABW5XNG4_9SPHI</name>
<protein>
    <submittedName>
        <fullName evidence="3">SRPBCC domain-containing protein</fullName>
    </submittedName>
</protein>
<keyword evidence="4" id="KW-1185">Reference proteome</keyword>
<sequence length="147" mass="17021">MERAPYVMQQTYNAPVDRVWQALTDIEKLKQWYFDLSGFKPEVGFKFSFTCQDGGRLYLHHCEVKEVVEGKKLVHTWYYAGYPGESTVTWELFAEGDTTRLKLTHAGLETFPQDDPFFATSNYNAGWTQIAGTDLKHFVEDKIIISH</sequence>
<evidence type="ECO:0000256" key="1">
    <source>
        <dbReference type="ARBA" id="ARBA00006817"/>
    </source>
</evidence>
<dbReference type="RefSeq" id="WP_377125902.1">
    <property type="nucleotide sequence ID" value="NZ_JBHUHN010000001.1"/>
</dbReference>
<comment type="similarity">
    <text evidence="1">Belongs to the AHA1 family.</text>
</comment>
<reference evidence="4" key="1">
    <citation type="journal article" date="2019" name="Int. J. Syst. Evol. Microbiol.">
        <title>The Global Catalogue of Microorganisms (GCM) 10K type strain sequencing project: providing services to taxonomists for standard genome sequencing and annotation.</title>
        <authorList>
            <consortium name="The Broad Institute Genomics Platform"/>
            <consortium name="The Broad Institute Genome Sequencing Center for Infectious Disease"/>
            <person name="Wu L."/>
            <person name="Ma J."/>
        </authorList>
    </citation>
    <scope>NUCLEOTIDE SEQUENCE [LARGE SCALE GENOMIC DNA]</scope>
    <source>
        <strain evidence="4">KCTC 52232</strain>
    </source>
</reference>
<evidence type="ECO:0000259" key="2">
    <source>
        <dbReference type="Pfam" id="PF08327"/>
    </source>
</evidence>
<organism evidence="3 4">
    <name type="scientific">Mucilaginibacter antarcticus</name>
    <dbReference type="NCBI Taxonomy" id="1855725"/>
    <lineage>
        <taxon>Bacteria</taxon>
        <taxon>Pseudomonadati</taxon>
        <taxon>Bacteroidota</taxon>
        <taxon>Sphingobacteriia</taxon>
        <taxon>Sphingobacteriales</taxon>
        <taxon>Sphingobacteriaceae</taxon>
        <taxon>Mucilaginibacter</taxon>
    </lineage>
</organism>
<accession>A0ABW5XNG4</accession>
<feature type="domain" description="Activator of Hsp90 ATPase homologue 1/2-like C-terminal" evidence="2">
    <location>
        <begin position="13"/>
        <end position="139"/>
    </location>
</feature>
<dbReference type="EMBL" id="JBHUON010000008">
    <property type="protein sequence ID" value="MFD2864788.1"/>
    <property type="molecule type" value="Genomic_DNA"/>
</dbReference>
<dbReference type="Pfam" id="PF08327">
    <property type="entry name" value="AHSA1"/>
    <property type="match status" value="1"/>
</dbReference>
<evidence type="ECO:0000313" key="3">
    <source>
        <dbReference type="EMBL" id="MFD2864788.1"/>
    </source>
</evidence>
<dbReference type="Gene3D" id="3.30.530.20">
    <property type="match status" value="1"/>
</dbReference>
<dbReference type="InterPro" id="IPR023393">
    <property type="entry name" value="START-like_dom_sf"/>
</dbReference>
<comment type="caution">
    <text evidence="3">The sequence shown here is derived from an EMBL/GenBank/DDBJ whole genome shotgun (WGS) entry which is preliminary data.</text>
</comment>
<dbReference type="CDD" id="cd07814">
    <property type="entry name" value="SRPBCC_CalC_Aha1-like"/>
    <property type="match status" value="1"/>
</dbReference>
<dbReference type="SUPFAM" id="SSF55961">
    <property type="entry name" value="Bet v1-like"/>
    <property type="match status" value="1"/>
</dbReference>
<proteinExistence type="inferred from homology"/>
<dbReference type="Proteomes" id="UP001597601">
    <property type="component" value="Unassembled WGS sequence"/>
</dbReference>
<dbReference type="InterPro" id="IPR013538">
    <property type="entry name" value="ASHA1/2-like_C"/>
</dbReference>
<gene>
    <name evidence="3" type="ORF">ACFSYC_08825</name>
</gene>
<evidence type="ECO:0000313" key="4">
    <source>
        <dbReference type="Proteomes" id="UP001597601"/>
    </source>
</evidence>